<dbReference type="PRINTS" id="PR00507">
    <property type="entry name" value="N12N6MTFRASE"/>
</dbReference>
<comment type="caution">
    <text evidence="1">The sequence shown here is derived from an EMBL/GenBank/DDBJ whole genome shotgun (WGS) entry which is preliminary data.</text>
</comment>
<gene>
    <name evidence="1" type="ORF">LCGC14_2971900</name>
</gene>
<dbReference type="PANTHER" id="PTHR41313">
    <property type="entry name" value="ADENINE-SPECIFIC METHYLTRANSFERASE"/>
    <property type="match status" value="1"/>
</dbReference>
<feature type="non-terminal residue" evidence="1">
    <location>
        <position position="1"/>
    </location>
</feature>
<evidence type="ECO:0008006" key="2">
    <source>
        <dbReference type="Google" id="ProtNLM"/>
    </source>
</evidence>
<dbReference type="InterPro" id="IPR029063">
    <property type="entry name" value="SAM-dependent_MTases_sf"/>
</dbReference>
<feature type="non-terminal residue" evidence="1">
    <location>
        <position position="370"/>
    </location>
</feature>
<dbReference type="EMBL" id="LAZR01060439">
    <property type="protein sequence ID" value="KKK65661.1"/>
    <property type="molecule type" value="Genomic_DNA"/>
</dbReference>
<evidence type="ECO:0000313" key="1">
    <source>
        <dbReference type="EMBL" id="KKK65661.1"/>
    </source>
</evidence>
<accession>A0A0F9A0E7</accession>
<dbReference type="PANTHER" id="PTHR41313:SF1">
    <property type="entry name" value="DNA METHYLASE ADENINE-SPECIFIC DOMAIN-CONTAINING PROTEIN"/>
    <property type="match status" value="1"/>
</dbReference>
<dbReference type="InterPro" id="IPR052933">
    <property type="entry name" value="DNA_Protect_Modify"/>
</dbReference>
<dbReference type="Gene3D" id="3.40.50.150">
    <property type="entry name" value="Vaccinia Virus protein VP39"/>
    <property type="match status" value="1"/>
</dbReference>
<dbReference type="AlphaFoldDB" id="A0A0F9A0E7"/>
<reference evidence="1" key="1">
    <citation type="journal article" date="2015" name="Nature">
        <title>Complex archaea that bridge the gap between prokaryotes and eukaryotes.</title>
        <authorList>
            <person name="Spang A."/>
            <person name="Saw J.H."/>
            <person name="Jorgensen S.L."/>
            <person name="Zaremba-Niedzwiedzka K."/>
            <person name="Martijn J."/>
            <person name="Lind A.E."/>
            <person name="van Eijk R."/>
            <person name="Schleper C."/>
            <person name="Guy L."/>
            <person name="Ettema T.J."/>
        </authorList>
    </citation>
    <scope>NUCLEOTIDE SEQUENCE</scope>
</reference>
<dbReference type="SUPFAM" id="SSF53335">
    <property type="entry name" value="S-adenosyl-L-methionine-dependent methyltransferases"/>
    <property type="match status" value="1"/>
</dbReference>
<sequence length="370" mass="41453">LIRILKQVEADGRLATVEEQRKLVQYVGWGGIPQVFDYWRRDEWGPDGRELKELLTSEEYDSARASTPNAHFTSETVVRAIWDAVGRLGFEKGRILEPSLGVGHFIGLAPQDINANSRWSGVELDSITGRIGRLLYPESDVRVEGFQDAQMPDNFYDLAISNVPFGNYRIHDPRYRRRFSIHDYFFVKSLDKVRPGGIVAFITSKYTMDRVDSSVRRYIGERAELVGAIRLPNTAFKENANTTVTTDIIILRKRLPGEALTTGETWIETGTAADKKGQSIVLNEYFVRHPEMMLGQMELGAGQFETQTDLVPDERGLDVALREAIAKLPAGAYQERAAVETTAEPEIVGVAPTEVKEGNYTLQENGAIAQ</sequence>
<protein>
    <recommendedName>
        <fullName evidence="2">DNA methylase adenine-specific domain-containing protein</fullName>
    </recommendedName>
</protein>
<name>A0A0F9A0E7_9ZZZZ</name>
<proteinExistence type="predicted"/>
<organism evidence="1">
    <name type="scientific">marine sediment metagenome</name>
    <dbReference type="NCBI Taxonomy" id="412755"/>
    <lineage>
        <taxon>unclassified sequences</taxon>
        <taxon>metagenomes</taxon>
        <taxon>ecological metagenomes</taxon>
    </lineage>
</organism>